<sequence>MAERVGLLEIGQEVHDVAVVVRAGGEVDSGTVETLAAALDSAVAAAAAHPTRTVVVDLDGITYFGSAGLNALLTCREEGEGRGVVVRLVATTAEVTRPIEVTRLARILRPYPSVGEAVAAPEDPPEDPR</sequence>
<dbReference type="STRING" id="350054.Mflv_4424"/>
<dbReference type="Pfam" id="PF01740">
    <property type="entry name" value="STAS"/>
    <property type="match status" value="1"/>
</dbReference>
<dbReference type="Gene3D" id="3.30.750.24">
    <property type="entry name" value="STAS domain"/>
    <property type="match status" value="1"/>
</dbReference>
<dbReference type="AlphaFoldDB" id="A4TDH3"/>
<dbReference type="SUPFAM" id="SSF52091">
    <property type="entry name" value="SpoIIaa-like"/>
    <property type="match status" value="1"/>
</dbReference>
<evidence type="ECO:0000256" key="1">
    <source>
        <dbReference type="ARBA" id="ARBA00009013"/>
    </source>
</evidence>
<dbReference type="OrthoDB" id="4571296at2"/>
<accession>A4TDH3</accession>
<dbReference type="HOGENOM" id="CLU_115403_3_1_11"/>
<dbReference type="InterPro" id="IPR002645">
    <property type="entry name" value="STAS_dom"/>
</dbReference>
<dbReference type="EMBL" id="CP000656">
    <property type="protein sequence ID" value="ABP46893.1"/>
    <property type="molecule type" value="Genomic_DNA"/>
</dbReference>
<dbReference type="InterPro" id="IPR003658">
    <property type="entry name" value="Anti-sigma_ant"/>
</dbReference>
<proteinExistence type="inferred from homology"/>
<dbReference type="NCBIfam" id="TIGR00377">
    <property type="entry name" value="ant_ant_sig"/>
    <property type="match status" value="1"/>
</dbReference>
<dbReference type="eggNOG" id="COG1366">
    <property type="taxonomic scope" value="Bacteria"/>
</dbReference>
<evidence type="ECO:0000313" key="4">
    <source>
        <dbReference type="EMBL" id="ABP46893.1"/>
    </source>
</evidence>
<comment type="similarity">
    <text evidence="1 2">Belongs to the anti-sigma-factor antagonist family.</text>
</comment>
<evidence type="ECO:0000259" key="3">
    <source>
        <dbReference type="PROSITE" id="PS50801"/>
    </source>
</evidence>
<reference evidence="4" key="2">
    <citation type="journal article" date="2013" name="PLoS ONE">
        <title>A Gene Expression Study of the Activities of Aromatic Ring-Cleavage Dioxygenases in Mycobacterium gilvum PYR-GCK to Changes in Salinity and pH during Pyrene Degradation.</title>
        <authorList>
            <person name="Badejo A.C."/>
            <person name="Badejo A.O."/>
            <person name="Shin K.H."/>
            <person name="Chai Y.G."/>
        </authorList>
    </citation>
    <scope>NUCLEOTIDE SEQUENCE [LARGE SCALE GENOMIC DNA]</scope>
    <source>
        <strain evidence="4">PYR-GCK</strain>
    </source>
</reference>
<name>A4TDH3_MYCGI</name>
<dbReference type="InterPro" id="IPR036513">
    <property type="entry name" value="STAS_dom_sf"/>
</dbReference>
<gene>
    <name evidence="4" type="ordered locus">Mflv_4424</name>
</gene>
<protein>
    <recommendedName>
        <fullName evidence="2">Anti-sigma factor antagonist</fullName>
    </recommendedName>
</protein>
<feature type="domain" description="STAS" evidence="3">
    <location>
        <begin position="8"/>
        <end position="121"/>
    </location>
</feature>
<dbReference type="PROSITE" id="PS50801">
    <property type="entry name" value="STAS"/>
    <property type="match status" value="1"/>
</dbReference>
<dbReference type="KEGG" id="mgi:Mflv_4424"/>
<dbReference type="PANTHER" id="PTHR33495:SF2">
    <property type="entry name" value="ANTI-SIGMA FACTOR ANTAGONIST TM_1081-RELATED"/>
    <property type="match status" value="1"/>
</dbReference>
<dbReference type="GO" id="GO:0043856">
    <property type="term" value="F:anti-sigma factor antagonist activity"/>
    <property type="evidence" value="ECO:0007669"/>
    <property type="project" value="InterPro"/>
</dbReference>
<dbReference type="PANTHER" id="PTHR33495">
    <property type="entry name" value="ANTI-SIGMA FACTOR ANTAGONIST TM_1081-RELATED-RELATED"/>
    <property type="match status" value="1"/>
</dbReference>
<organism evidence="4">
    <name type="scientific">Mycolicibacterium gilvum (strain PYR-GCK)</name>
    <name type="common">Mycobacterium gilvum (strain PYR-GCK)</name>
    <dbReference type="NCBI Taxonomy" id="350054"/>
    <lineage>
        <taxon>Bacteria</taxon>
        <taxon>Bacillati</taxon>
        <taxon>Actinomycetota</taxon>
        <taxon>Actinomycetes</taxon>
        <taxon>Mycobacteriales</taxon>
        <taxon>Mycobacteriaceae</taxon>
        <taxon>Mycolicibacterium</taxon>
    </lineage>
</organism>
<evidence type="ECO:0000256" key="2">
    <source>
        <dbReference type="RuleBase" id="RU003749"/>
    </source>
</evidence>
<reference evidence="4" key="1">
    <citation type="submission" date="2007-04" db="EMBL/GenBank/DDBJ databases">
        <authorList>
            <consortium name="US DOE Joint Genome Institute"/>
            <person name="Copeland A."/>
            <person name="Lucas S."/>
            <person name="Lapidus A."/>
            <person name="Barry K."/>
            <person name="Detter J.C."/>
            <person name="Glavina del Rio T."/>
            <person name="Hammon N."/>
            <person name="Israni S."/>
            <person name="Dalin E."/>
            <person name="Tice H."/>
            <person name="Pitluck S."/>
            <person name="Chain P."/>
            <person name="Malfatti S."/>
            <person name="Shin M."/>
            <person name="Vergez L."/>
            <person name="Schmutz J."/>
            <person name="Larimer F."/>
            <person name="Land M."/>
            <person name="Hauser L."/>
            <person name="Kyrpides N."/>
            <person name="Mikhailova N."/>
            <person name="Miller C."/>
            <person name="Richardson P."/>
        </authorList>
    </citation>
    <scope>NUCLEOTIDE SEQUENCE</scope>
    <source>
        <strain evidence="4">PYR-GCK</strain>
    </source>
</reference>
<dbReference type="CDD" id="cd07043">
    <property type="entry name" value="STAS_anti-anti-sigma_factors"/>
    <property type="match status" value="1"/>
</dbReference>